<gene>
    <name evidence="6" type="ORF">LSH36_14g04041</name>
</gene>
<evidence type="ECO:0000256" key="2">
    <source>
        <dbReference type="ARBA" id="ARBA00022801"/>
    </source>
</evidence>
<dbReference type="AlphaFoldDB" id="A0AAD9KCP5"/>
<comment type="caution">
    <text evidence="6">The sequence shown here is derived from an EMBL/GenBank/DDBJ whole genome shotgun (WGS) entry which is preliminary data.</text>
</comment>
<keyword evidence="2 4" id="KW-0378">Hydrolase</keyword>
<reference evidence="6" key="1">
    <citation type="journal article" date="2023" name="Mol. Biol. Evol.">
        <title>Third-Generation Sequencing Reveals the Adaptive Role of the Epigenome in Three Deep-Sea Polychaetes.</title>
        <authorList>
            <person name="Perez M."/>
            <person name="Aroh O."/>
            <person name="Sun Y."/>
            <person name="Lan Y."/>
            <person name="Juniper S.K."/>
            <person name="Young C.R."/>
            <person name="Angers B."/>
            <person name="Qian P.Y."/>
        </authorList>
    </citation>
    <scope>NUCLEOTIDE SEQUENCE</scope>
    <source>
        <strain evidence="6">P08H-3</strain>
    </source>
</reference>
<keyword evidence="7" id="KW-1185">Reference proteome</keyword>
<name>A0AAD9KCP5_9ANNE</name>
<proteinExistence type="inferred from homology"/>
<comment type="function">
    <text evidence="4">RNA helicase.</text>
</comment>
<dbReference type="EMBL" id="JAODUP010000014">
    <property type="protein sequence ID" value="KAK2168771.1"/>
    <property type="molecule type" value="Genomic_DNA"/>
</dbReference>
<comment type="catalytic activity">
    <reaction evidence="4">
        <text>ATP + H2O = ADP + phosphate + H(+)</text>
        <dbReference type="Rhea" id="RHEA:13065"/>
        <dbReference type="ChEBI" id="CHEBI:15377"/>
        <dbReference type="ChEBI" id="CHEBI:15378"/>
        <dbReference type="ChEBI" id="CHEBI:30616"/>
        <dbReference type="ChEBI" id="CHEBI:43474"/>
        <dbReference type="ChEBI" id="CHEBI:456216"/>
        <dbReference type="EC" id="3.6.4.13"/>
    </reaction>
</comment>
<keyword evidence="4" id="KW-0694">RNA-binding</keyword>
<dbReference type="PANTHER" id="PTHR24031">
    <property type="entry name" value="RNA HELICASE"/>
    <property type="match status" value="1"/>
</dbReference>
<organism evidence="6 7">
    <name type="scientific">Paralvinella palmiformis</name>
    <dbReference type="NCBI Taxonomy" id="53620"/>
    <lineage>
        <taxon>Eukaryota</taxon>
        <taxon>Metazoa</taxon>
        <taxon>Spiralia</taxon>
        <taxon>Lophotrochozoa</taxon>
        <taxon>Annelida</taxon>
        <taxon>Polychaeta</taxon>
        <taxon>Sedentaria</taxon>
        <taxon>Canalipalpata</taxon>
        <taxon>Terebellida</taxon>
        <taxon>Terebelliformia</taxon>
        <taxon>Alvinellidae</taxon>
        <taxon>Paralvinella</taxon>
    </lineage>
</organism>
<dbReference type="GO" id="GO:0003724">
    <property type="term" value="F:RNA helicase activity"/>
    <property type="evidence" value="ECO:0007669"/>
    <property type="project" value="UniProtKB-EC"/>
</dbReference>
<evidence type="ECO:0000256" key="4">
    <source>
        <dbReference type="RuleBase" id="RU365068"/>
    </source>
</evidence>
<dbReference type="GO" id="GO:0016787">
    <property type="term" value="F:hydrolase activity"/>
    <property type="evidence" value="ECO:0007669"/>
    <property type="project" value="UniProtKB-KW"/>
</dbReference>
<evidence type="ECO:0000259" key="5">
    <source>
        <dbReference type="PROSITE" id="PS51192"/>
    </source>
</evidence>
<evidence type="ECO:0000313" key="7">
    <source>
        <dbReference type="Proteomes" id="UP001208570"/>
    </source>
</evidence>
<dbReference type="EC" id="3.6.4.13" evidence="4"/>
<sequence length="130" mass="14432">MDQSWDTLNPPLCKGIRKVLKTLGFDKMTPVQAACIPLFMTNKDVAAEAVTGSGKTLAFVLPLLEILMRREDPWKPGEVGGIIISPTRELAIQIDEVLLEFTSKLKRFTHMILIGGNNPMLDINKLKEQG</sequence>
<evidence type="ECO:0000256" key="1">
    <source>
        <dbReference type="ARBA" id="ARBA00022741"/>
    </source>
</evidence>
<dbReference type="PROSITE" id="PS51192">
    <property type="entry name" value="HELICASE_ATP_BIND_1"/>
    <property type="match status" value="1"/>
</dbReference>
<dbReference type="Proteomes" id="UP001208570">
    <property type="component" value="Unassembled WGS sequence"/>
</dbReference>
<keyword evidence="4" id="KW-0347">Helicase</keyword>
<dbReference type="GO" id="GO:0003723">
    <property type="term" value="F:RNA binding"/>
    <property type="evidence" value="ECO:0007669"/>
    <property type="project" value="UniProtKB-UniRule"/>
</dbReference>
<dbReference type="GO" id="GO:0005524">
    <property type="term" value="F:ATP binding"/>
    <property type="evidence" value="ECO:0007669"/>
    <property type="project" value="UniProtKB-UniRule"/>
</dbReference>
<comment type="domain">
    <text evidence="4">The Q motif is unique to and characteristic of the DEAD box family of RNA helicases and controls ATP binding and hydrolysis.</text>
</comment>
<feature type="domain" description="Helicase ATP-binding" evidence="5">
    <location>
        <begin position="36"/>
        <end position="130"/>
    </location>
</feature>
<dbReference type="InterPro" id="IPR014001">
    <property type="entry name" value="Helicase_ATP-bd"/>
</dbReference>
<evidence type="ECO:0000313" key="6">
    <source>
        <dbReference type="EMBL" id="KAK2168771.1"/>
    </source>
</evidence>
<evidence type="ECO:0000256" key="3">
    <source>
        <dbReference type="ARBA" id="ARBA00022840"/>
    </source>
</evidence>
<protein>
    <recommendedName>
        <fullName evidence="4">ATP-dependent RNA helicase</fullName>
        <ecNumber evidence="4">3.6.4.13</ecNumber>
    </recommendedName>
</protein>
<dbReference type="Gene3D" id="3.40.50.300">
    <property type="entry name" value="P-loop containing nucleotide triphosphate hydrolases"/>
    <property type="match status" value="1"/>
</dbReference>
<comment type="similarity">
    <text evidence="4">Belongs to the DEAD box helicase family.</text>
</comment>
<dbReference type="InterPro" id="IPR011545">
    <property type="entry name" value="DEAD/DEAH_box_helicase_dom"/>
</dbReference>
<dbReference type="Pfam" id="PF00270">
    <property type="entry name" value="DEAD"/>
    <property type="match status" value="1"/>
</dbReference>
<accession>A0AAD9KCP5</accession>
<keyword evidence="3 4" id="KW-0067">ATP-binding</keyword>
<keyword evidence="1 4" id="KW-0547">Nucleotide-binding</keyword>
<dbReference type="InterPro" id="IPR027417">
    <property type="entry name" value="P-loop_NTPase"/>
</dbReference>
<dbReference type="SUPFAM" id="SSF52540">
    <property type="entry name" value="P-loop containing nucleoside triphosphate hydrolases"/>
    <property type="match status" value="1"/>
</dbReference>